<comment type="caution">
    <text evidence="1">The sequence shown here is derived from an EMBL/GenBank/DDBJ whole genome shotgun (WGS) entry which is preliminary data.</text>
</comment>
<keyword evidence="2" id="KW-1185">Reference proteome</keyword>
<reference evidence="2" key="1">
    <citation type="journal article" date="2019" name="Int. J. Syst. Evol. Microbiol.">
        <title>The Global Catalogue of Microorganisms (GCM) 10K type strain sequencing project: providing services to taxonomists for standard genome sequencing and annotation.</title>
        <authorList>
            <consortium name="The Broad Institute Genomics Platform"/>
            <consortium name="The Broad Institute Genome Sequencing Center for Infectious Disease"/>
            <person name="Wu L."/>
            <person name="Ma J."/>
        </authorList>
    </citation>
    <scope>NUCLEOTIDE SEQUENCE [LARGE SCALE GENOMIC DNA]</scope>
    <source>
        <strain evidence="2">CGMCC 1.15399</strain>
    </source>
</reference>
<dbReference type="RefSeq" id="WP_219536541.1">
    <property type="nucleotide sequence ID" value="NZ_JAHKRM010000031.1"/>
</dbReference>
<evidence type="ECO:0000313" key="2">
    <source>
        <dbReference type="Proteomes" id="UP001597097"/>
    </source>
</evidence>
<evidence type="ECO:0000313" key="1">
    <source>
        <dbReference type="EMBL" id="MFD1547052.1"/>
    </source>
</evidence>
<dbReference type="Pfam" id="PF04686">
    <property type="entry name" value="SsgA"/>
    <property type="match status" value="1"/>
</dbReference>
<sequence>MDPAITHQWPFTLWETGPVNPAHPATLIYRATTPHLIEMAVEHTEYDTVTRYQVDRSLLTRGMERRVGDNDVTVRPHPTVNGWVTVQLLAYSGATEFHADAVVIQMFLDHIAFIGQAETFDVDALTARLLEVTA</sequence>
<dbReference type="InterPro" id="IPR006776">
    <property type="entry name" value="SsgB"/>
</dbReference>
<proteinExistence type="predicted"/>
<dbReference type="Proteomes" id="UP001597097">
    <property type="component" value="Unassembled WGS sequence"/>
</dbReference>
<accession>A0ABW4GX25</accession>
<organism evidence="1 2">
    <name type="scientific">Nonomuraea guangzhouensis</name>
    <dbReference type="NCBI Taxonomy" id="1291555"/>
    <lineage>
        <taxon>Bacteria</taxon>
        <taxon>Bacillati</taxon>
        <taxon>Actinomycetota</taxon>
        <taxon>Actinomycetes</taxon>
        <taxon>Streptosporangiales</taxon>
        <taxon>Streptosporangiaceae</taxon>
        <taxon>Nonomuraea</taxon>
    </lineage>
</organism>
<name>A0ABW4GX25_9ACTN</name>
<dbReference type="EMBL" id="JBHUCM010000070">
    <property type="protein sequence ID" value="MFD1547052.1"/>
    <property type="molecule type" value="Genomic_DNA"/>
</dbReference>
<gene>
    <name evidence="1" type="ORF">ACFSJ0_59140</name>
</gene>
<protein>
    <submittedName>
        <fullName evidence="1">SsgA family sporulation/cell division regulator</fullName>
    </submittedName>
</protein>